<comment type="caution">
    <text evidence="1">The sequence shown here is derived from an EMBL/GenBank/DDBJ whole genome shotgun (WGS) entry which is preliminary data.</text>
</comment>
<organism evidence="1 2">
    <name type="scientific">candidate division WWE3 bacterium</name>
    <dbReference type="NCBI Taxonomy" id="2053526"/>
    <lineage>
        <taxon>Bacteria</taxon>
        <taxon>Katanobacteria</taxon>
    </lineage>
</organism>
<dbReference type="Proteomes" id="UP000714817">
    <property type="component" value="Unassembled WGS sequence"/>
</dbReference>
<dbReference type="AlphaFoldDB" id="A0A955E215"/>
<name>A0A955E215_UNCKA</name>
<dbReference type="EMBL" id="JAGQNY010000006">
    <property type="protein sequence ID" value="MCA9302093.1"/>
    <property type="molecule type" value="Genomic_DNA"/>
</dbReference>
<accession>A0A955E215</accession>
<gene>
    <name evidence="1" type="ORF">KDA10_01840</name>
</gene>
<sequence length="76" mass="8765">MNIFYQKVTNNDINRPLAKTCLNIQKRALEIQELFISADDGKQKFGAQESMSSAVNILSKYFYVSTYFIFCSIELL</sequence>
<proteinExistence type="predicted"/>
<evidence type="ECO:0000313" key="2">
    <source>
        <dbReference type="Proteomes" id="UP000714817"/>
    </source>
</evidence>
<reference evidence="1" key="1">
    <citation type="submission" date="2020-04" db="EMBL/GenBank/DDBJ databases">
        <authorList>
            <person name="Zhang T."/>
        </authorList>
    </citation>
    <scope>NUCLEOTIDE SEQUENCE</scope>
    <source>
        <strain evidence="1">HKST-UBA80</strain>
    </source>
</reference>
<reference evidence="1" key="2">
    <citation type="journal article" date="2021" name="Microbiome">
        <title>Successional dynamics and alternative stable states in a saline activated sludge microbial community over 9 years.</title>
        <authorList>
            <person name="Wang Y."/>
            <person name="Ye J."/>
            <person name="Ju F."/>
            <person name="Liu L."/>
            <person name="Boyd J.A."/>
            <person name="Deng Y."/>
            <person name="Parks D.H."/>
            <person name="Jiang X."/>
            <person name="Yin X."/>
            <person name="Woodcroft B.J."/>
            <person name="Tyson G.W."/>
            <person name="Hugenholtz P."/>
            <person name="Polz M.F."/>
            <person name="Zhang T."/>
        </authorList>
    </citation>
    <scope>NUCLEOTIDE SEQUENCE</scope>
    <source>
        <strain evidence="1">HKST-UBA80</strain>
    </source>
</reference>
<evidence type="ECO:0000313" key="1">
    <source>
        <dbReference type="EMBL" id="MCA9302093.1"/>
    </source>
</evidence>
<protein>
    <submittedName>
        <fullName evidence="1">Uncharacterized protein</fullName>
    </submittedName>
</protein>